<sequence>MNSYRRETVRGLVTIYIFCLIASGCRIREGENGFSEQVEVTPERNRLETTDYNTANYRLESEVYPLLIYRYSFEMCWSCISEDLDLIETFQTLVGKERVLILPAYPEDRIHRIRLTNDLTQFRYRNMLSDSLSFPVDKTGAKVRYMAIMNADGTLEKVFFPRRNGIKRTKMYFAEIKEYFVTNSHNAKN</sequence>
<proteinExistence type="predicted"/>
<dbReference type="AlphaFoldDB" id="A0A3D2SC42"/>
<name>A0A3D2SC42_9BACE</name>
<accession>A0A3D2SC42</accession>
<dbReference type="EMBL" id="DPVG01000125">
    <property type="protein sequence ID" value="HCK23832.1"/>
    <property type="molecule type" value="Genomic_DNA"/>
</dbReference>
<dbReference type="Proteomes" id="UP000263098">
    <property type="component" value="Unassembled WGS sequence"/>
</dbReference>
<evidence type="ECO:0008006" key="3">
    <source>
        <dbReference type="Google" id="ProtNLM"/>
    </source>
</evidence>
<comment type="caution">
    <text evidence="1">The sequence shown here is derived from an EMBL/GenBank/DDBJ whole genome shotgun (WGS) entry which is preliminary data.</text>
</comment>
<organism evidence="1 2">
    <name type="scientific">Bacteroides graminisolvens</name>
    <dbReference type="NCBI Taxonomy" id="477666"/>
    <lineage>
        <taxon>Bacteria</taxon>
        <taxon>Pseudomonadati</taxon>
        <taxon>Bacteroidota</taxon>
        <taxon>Bacteroidia</taxon>
        <taxon>Bacteroidales</taxon>
        <taxon>Bacteroidaceae</taxon>
        <taxon>Bacteroides</taxon>
    </lineage>
</organism>
<dbReference type="PROSITE" id="PS51257">
    <property type="entry name" value="PROKAR_LIPOPROTEIN"/>
    <property type="match status" value="1"/>
</dbReference>
<gene>
    <name evidence="1" type="ORF">DHW31_03460</name>
</gene>
<protein>
    <recommendedName>
        <fullName evidence="3">Redoxin domain-containing protein</fullName>
    </recommendedName>
</protein>
<reference evidence="1 2" key="1">
    <citation type="journal article" date="2018" name="Nat. Biotechnol.">
        <title>A standardized bacterial taxonomy based on genome phylogeny substantially revises the tree of life.</title>
        <authorList>
            <person name="Parks D.H."/>
            <person name="Chuvochina M."/>
            <person name="Waite D.W."/>
            <person name="Rinke C."/>
            <person name="Skarshewski A."/>
            <person name="Chaumeil P.A."/>
            <person name="Hugenholtz P."/>
        </authorList>
    </citation>
    <scope>NUCLEOTIDE SEQUENCE [LARGE SCALE GENOMIC DNA]</scope>
    <source>
        <strain evidence="1">UBA9667</strain>
    </source>
</reference>
<evidence type="ECO:0000313" key="1">
    <source>
        <dbReference type="EMBL" id="HCK23832.1"/>
    </source>
</evidence>
<evidence type="ECO:0000313" key="2">
    <source>
        <dbReference type="Proteomes" id="UP000263098"/>
    </source>
</evidence>